<keyword evidence="2" id="KW-1185">Reference proteome</keyword>
<dbReference type="KEGG" id="ipu:108273429"/>
<gene>
    <name evidence="3" type="primary">si:ch211-221j21.3</name>
</gene>
<organism evidence="2 3">
    <name type="scientific">Ictalurus punctatus</name>
    <name type="common">Channel catfish</name>
    <name type="synonym">Silurus punctatus</name>
    <dbReference type="NCBI Taxonomy" id="7998"/>
    <lineage>
        <taxon>Eukaryota</taxon>
        <taxon>Metazoa</taxon>
        <taxon>Chordata</taxon>
        <taxon>Craniata</taxon>
        <taxon>Vertebrata</taxon>
        <taxon>Euteleostomi</taxon>
        <taxon>Actinopterygii</taxon>
        <taxon>Neopterygii</taxon>
        <taxon>Teleostei</taxon>
        <taxon>Ostariophysi</taxon>
        <taxon>Siluriformes</taxon>
        <taxon>Ictaluridae</taxon>
        <taxon>Ictalurus</taxon>
    </lineage>
</organism>
<proteinExistence type="predicted"/>
<dbReference type="AlphaFoldDB" id="A0A2D0S7B6"/>
<reference evidence="2" key="1">
    <citation type="journal article" date="2016" name="Nat. Commun.">
        <title>The channel catfish genome sequence provides insights into the evolution of scale formation in teleosts.</title>
        <authorList>
            <person name="Liu Z."/>
            <person name="Liu S."/>
            <person name="Yao J."/>
            <person name="Bao L."/>
            <person name="Zhang J."/>
            <person name="Li Y."/>
            <person name="Jiang C."/>
            <person name="Sun L."/>
            <person name="Wang R."/>
            <person name="Zhang Y."/>
            <person name="Zhou T."/>
            <person name="Zeng Q."/>
            <person name="Fu Q."/>
            <person name="Gao S."/>
            <person name="Li N."/>
            <person name="Koren S."/>
            <person name="Jiang Y."/>
            <person name="Zimin A."/>
            <person name="Xu P."/>
            <person name="Phillippy A.M."/>
            <person name="Geng X."/>
            <person name="Song L."/>
            <person name="Sun F."/>
            <person name="Li C."/>
            <person name="Wang X."/>
            <person name="Chen A."/>
            <person name="Jin Y."/>
            <person name="Yuan Z."/>
            <person name="Yang Y."/>
            <person name="Tan S."/>
            <person name="Peatman E."/>
            <person name="Lu J."/>
            <person name="Qin Z."/>
            <person name="Dunham R."/>
            <person name="Li Z."/>
            <person name="Sonstegard T."/>
            <person name="Feng J."/>
            <person name="Danzmann R.G."/>
            <person name="Schroeder S."/>
            <person name="Scheffler B."/>
            <person name="Duke M.V."/>
            <person name="Ballard L."/>
            <person name="Kucuktas H."/>
            <person name="Kaltenboeck L."/>
            <person name="Liu H."/>
            <person name="Armbruster J."/>
            <person name="Xie Y."/>
            <person name="Kirby M.L."/>
            <person name="Tian Y."/>
            <person name="Flanagan M.E."/>
            <person name="Mu W."/>
            <person name="Waldbieser G.C."/>
        </authorList>
    </citation>
    <scope>NUCLEOTIDE SEQUENCE [LARGE SCALE GENOMIC DNA]</scope>
    <source>
        <strain evidence="2">SDA103</strain>
    </source>
</reference>
<evidence type="ECO:0000313" key="3">
    <source>
        <dbReference type="RefSeq" id="XP_017338125.1"/>
    </source>
</evidence>
<name>A0A2D0S7B6_ICTPU</name>
<dbReference type="RefSeq" id="XP_017338125.1">
    <property type="nucleotide sequence ID" value="XM_017482636.3"/>
</dbReference>
<sequence length="100" mass="11381">MSMDYVNPLVQNKRQREEEHSQWDCQPKRACTGLGRCIEVRCDVVMDSPMDSWDTPQVGHQNSANANHHVTTMVLGTAQQSCPRCMAGEPGHINHIMQRY</sequence>
<reference evidence="3" key="2">
    <citation type="submission" date="2025-08" db="UniProtKB">
        <authorList>
            <consortium name="RefSeq"/>
        </authorList>
    </citation>
    <scope>IDENTIFICATION</scope>
    <source>
        <tissue evidence="3">Blood</tissue>
    </source>
</reference>
<evidence type="ECO:0000256" key="1">
    <source>
        <dbReference type="SAM" id="MobiDB-lite"/>
    </source>
</evidence>
<accession>A0A2D0S7B6</accession>
<evidence type="ECO:0000313" key="2">
    <source>
        <dbReference type="Proteomes" id="UP000221080"/>
    </source>
</evidence>
<dbReference type="OrthoDB" id="5955292at2759"/>
<protein>
    <submittedName>
        <fullName evidence="3">Uncharacterized protein si:ch211-221j21.3</fullName>
    </submittedName>
</protein>
<feature type="region of interest" description="Disordered" evidence="1">
    <location>
        <begin position="1"/>
        <end position="23"/>
    </location>
</feature>
<dbReference type="Proteomes" id="UP000221080">
    <property type="component" value="Chromosome 13"/>
</dbReference>
<dbReference type="GeneID" id="108273429"/>